<proteinExistence type="predicted"/>
<protein>
    <submittedName>
        <fullName evidence="1">Uncharacterized protein</fullName>
    </submittedName>
</protein>
<keyword evidence="2" id="KW-1185">Reference proteome</keyword>
<dbReference type="EMBL" id="MU251275">
    <property type="protein sequence ID" value="KAG9250640.1"/>
    <property type="molecule type" value="Genomic_DNA"/>
</dbReference>
<gene>
    <name evidence="1" type="ORF">F5Z01DRAFT_640049</name>
</gene>
<accession>A0A9P7ZFK0</accession>
<organism evidence="1 2">
    <name type="scientific">Emericellopsis atlantica</name>
    <dbReference type="NCBI Taxonomy" id="2614577"/>
    <lineage>
        <taxon>Eukaryota</taxon>
        <taxon>Fungi</taxon>
        <taxon>Dikarya</taxon>
        <taxon>Ascomycota</taxon>
        <taxon>Pezizomycotina</taxon>
        <taxon>Sordariomycetes</taxon>
        <taxon>Hypocreomycetidae</taxon>
        <taxon>Hypocreales</taxon>
        <taxon>Bionectriaceae</taxon>
        <taxon>Emericellopsis</taxon>
    </lineage>
</organism>
<dbReference type="Proteomes" id="UP000887229">
    <property type="component" value="Unassembled WGS sequence"/>
</dbReference>
<reference evidence="1" key="1">
    <citation type="journal article" date="2021" name="IMA Fungus">
        <title>Genomic characterization of three marine fungi, including Emericellopsis atlantica sp. nov. with signatures of a generalist lifestyle and marine biomass degradation.</title>
        <authorList>
            <person name="Hagestad O.C."/>
            <person name="Hou L."/>
            <person name="Andersen J.H."/>
            <person name="Hansen E.H."/>
            <person name="Altermark B."/>
            <person name="Li C."/>
            <person name="Kuhnert E."/>
            <person name="Cox R.J."/>
            <person name="Crous P.W."/>
            <person name="Spatafora J.W."/>
            <person name="Lail K."/>
            <person name="Amirebrahimi M."/>
            <person name="Lipzen A."/>
            <person name="Pangilinan J."/>
            <person name="Andreopoulos W."/>
            <person name="Hayes R.D."/>
            <person name="Ng V."/>
            <person name="Grigoriev I.V."/>
            <person name="Jackson S.A."/>
            <person name="Sutton T.D.S."/>
            <person name="Dobson A.D.W."/>
            <person name="Rama T."/>
        </authorList>
    </citation>
    <scope>NUCLEOTIDE SEQUENCE</scope>
    <source>
        <strain evidence="1">TS7</strain>
    </source>
</reference>
<dbReference type="RefSeq" id="XP_046114564.1">
    <property type="nucleotide sequence ID" value="XM_046262495.1"/>
</dbReference>
<evidence type="ECO:0000313" key="2">
    <source>
        <dbReference type="Proteomes" id="UP000887229"/>
    </source>
</evidence>
<sequence length="218" mass="24780">MFAYRPGSIRATRTRRDGLWERYCTQRASMLAYRASSVRAWRPSNQAEDNTMRWSTACALGNSMHITDLESHAAKTCSSSTVHIVANQTVSDELPENCHFVTSIRGLSLSLDFIYIQSPDRTLSDLGHLKTLLQPSGCIDLAWFGRNCLCGERHKLLIDCPAWRYERDIYYNLLQTFGFYGIETIQDPPGSEQMPWKVTIRAKAKRHDTTEGTDGTHV</sequence>
<comment type="caution">
    <text evidence="1">The sequence shown here is derived from an EMBL/GenBank/DDBJ whole genome shotgun (WGS) entry which is preliminary data.</text>
</comment>
<dbReference type="AlphaFoldDB" id="A0A9P7ZFK0"/>
<name>A0A9P7ZFK0_9HYPO</name>
<dbReference type="GeneID" id="70293398"/>
<evidence type="ECO:0000313" key="1">
    <source>
        <dbReference type="EMBL" id="KAG9250640.1"/>
    </source>
</evidence>